<gene>
    <name evidence="1" type="primary">BnaC04g22310D</name>
    <name evidence="1" type="ORF">GSBRNA2T00075198001</name>
</gene>
<keyword evidence="2" id="KW-1185">Reference proteome</keyword>
<organism evidence="1 2">
    <name type="scientific">Brassica napus</name>
    <name type="common">Rape</name>
    <dbReference type="NCBI Taxonomy" id="3708"/>
    <lineage>
        <taxon>Eukaryota</taxon>
        <taxon>Viridiplantae</taxon>
        <taxon>Streptophyta</taxon>
        <taxon>Embryophyta</taxon>
        <taxon>Tracheophyta</taxon>
        <taxon>Spermatophyta</taxon>
        <taxon>Magnoliopsida</taxon>
        <taxon>eudicotyledons</taxon>
        <taxon>Gunneridae</taxon>
        <taxon>Pentapetalae</taxon>
        <taxon>rosids</taxon>
        <taxon>malvids</taxon>
        <taxon>Brassicales</taxon>
        <taxon>Brassicaceae</taxon>
        <taxon>Brassiceae</taxon>
        <taxon>Brassica</taxon>
    </lineage>
</organism>
<name>A0A078HW33_BRANA</name>
<dbReference type="PaxDb" id="3708-A0A078HW33"/>
<dbReference type="Gramene" id="CDY42675">
    <property type="protein sequence ID" value="CDY42675"/>
    <property type="gene ID" value="GSBRNA2T00075198001"/>
</dbReference>
<accession>A0A078HW33</accession>
<evidence type="ECO:0000313" key="1">
    <source>
        <dbReference type="EMBL" id="CDY42675.1"/>
    </source>
</evidence>
<dbReference type="EMBL" id="LK032531">
    <property type="protein sequence ID" value="CDY42675.1"/>
    <property type="molecule type" value="Genomic_DNA"/>
</dbReference>
<protein>
    <submittedName>
        <fullName evidence="1">BnaC04g22310D protein</fullName>
    </submittedName>
</protein>
<reference evidence="1 2" key="1">
    <citation type="journal article" date="2014" name="Science">
        <title>Plant genetics. Early allopolyploid evolution in the post-Neolithic Brassica napus oilseed genome.</title>
        <authorList>
            <person name="Chalhoub B."/>
            <person name="Denoeud F."/>
            <person name="Liu S."/>
            <person name="Parkin I.A."/>
            <person name="Tang H."/>
            <person name="Wang X."/>
            <person name="Chiquet J."/>
            <person name="Belcram H."/>
            <person name="Tong C."/>
            <person name="Samans B."/>
            <person name="Correa M."/>
            <person name="Da Silva C."/>
            <person name="Just J."/>
            <person name="Falentin C."/>
            <person name="Koh C.S."/>
            <person name="Le Clainche I."/>
            <person name="Bernard M."/>
            <person name="Bento P."/>
            <person name="Noel B."/>
            <person name="Labadie K."/>
            <person name="Alberti A."/>
            <person name="Charles M."/>
            <person name="Arnaud D."/>
            <person name="Guo H."/>
            <person name="Daviaud C."/>
            <person name="Alamery S."/>
            <person name="Jabbari K."/>
            <person name="Zhao M."/>
            <person name="Edger P.P."/>
            <person name="Chelaifa H."/>
            <person name="Tack D."/>
            <person name="Lassalle G."/>
            <person name="Mestiri I."/>
            <person name="Schnel N."/>
            <person name="Le Paslier M.C."/>
            <person name="Fan G."/>
            <person name="Renault V."/>
            <person name="Bayer P.E."/>
            <person name="Golicz A.A."/>
            <person name="Manoli S."/>
            <person name="Lee T.H."/>
            <person name="Thi V.H."/>
            <person name="Chalabi S."/>
            <person name="Hu Q."/>
            <person name="Fan C."/>
            <person name="Tollenaere R."/>
            <person name="Lu Y."/>
            <person name="Battail C."/>
            <person name="Shen J."/>
            <person name="Sidebottom C.H."/>
            <person name="Wang X."/>
            <person name="Canaguier A."/>
            <person name="Chauveau A."/>
            <person name="Berard A."/>
            <person name="Deniot G."/>
            <person name="Guan M."/>
            <person name="Liu Z."/>
            <person name="Sun F."/>
            <person name="Lim Y.P."/>
            <person name="Lyons E."/>
            <person name="Town C.D."/>
            <person name="Bancroft I."/>
            <person name="Wang X."/>
            <person name="Meng J."/>
            <person name="Ma J."/>
            <person name="Pires J.C."/>
            <person name="King G.J."/>
            <person name="Brunel D."/>
            <person name="Delourme R."/>
            <person name="Renard M."/>
            <person name="Aury J.M."/>
            <person name="Adams K.L."/>
            <person name="Batley J."/>
            <person name="Snowdon R.J."/>
            <person name="Tost J."/>
            <person name="Edwards D."/>
            <person name="Zhou Y."/>
            <person name="Hua W."/>
            <person name="Sharpe A.G."/>
            <person name="Paterson A.H."/>
            <person name="Guan C."/>
            <person name="Wincker P."/>
        </authorList>
    </citation>
    <scope>NUCLEOTIDE SEQUENCE [LARGE SCALE GENOMIC DNA]</scope>
    <source>
        <strain evidence="2">cv. Darmor-bzh</strain>
    </source>
</reference>
<dbReference type="Proteomes" id="UP000028999">
    <property type="component" value="Unassembled WGS sequence"/>
</dbReference>
<dbReference type="AlphaFoldDB" id="A0A078HW33"/>
<sequence>MKGYCLQHPILAEQLRLMVSDNPDERPTVVLVFSEA</sequence>
<proteinExistence type="predicted"/>
<evidence type="ECO:0000313" key="2">
    <source>
        <dbReference type="Proteomes" id="UP000028999"/>
    </source>
</evidence>